<dbReference type="HOGENOM" id="CLU_044709_1_0_0"/>
<organism evidence="2 3">
    <name type="scientific">Rhodopirellula baltica (strain DSM 10527 / NCIMB 13988 / SH1)</name>
    <dbReference type="NCBI Taxonomy" id="243090"/>
    <lineage>
        <taxon>Bacteria</taxon>
        <taxon>Pseudomonadati</taxon>
        <taxon>Planctomycetota</taxon>
        <taxon>Planctomycetia</taxon>
        <taxon>Pirellulales</taxon>
        <taxon>Pirellulaceae</taxon>
        <taxon>Rhodopirellula</taxon>
    </lineage>
</organism>
<protein>
    <recommendedName>
        <fullName evidence="4">Secreted protein containing DUF1552</fullName>
    </recommendedName>
</protein>
<dbReference type="KEGG" id="rba:RB9955"/>
<evidence type="ECO:0000313" key="2">
    <source>
        <dbReference type="EMBL" id="CAD76548.1"/>
    </source>
</evidence>
<dbReference type="STRING" id="243090.RB9955"/>
<feature type="signal peptide" evidence="1">
    <location>
        <begin position="1"/>
        <end position="43"/>
    </location>
</feature>
<proteinExistence type="predicted"/>
<dbReference type="InterPro" id="IPR006311">
    <property type="entry name" value="TAT_signal"/>
</dbReference>
<dbReference type="EMBL" id="BX294150">
    <property type="protein sequence ID" value="CAD76548.1"/>
    <property type="molecule type" value="Genomic_DNA"/>
</dbReference>
<dbReference type="InterPro" id="IPR011447">
    <property type="entry name" value="DUF1552"/>
</dbReference>
<name>Q7UKT4_RHOBA</name>
<dbReference type="PATRIC" id="fig|243090.15.peg.4792"/>
<dbReference type="Pfam" id="PF07586">
    <property type="entry name" value="HXXSHH"/>
    <property type="match status" value="1"/>
</dbReference>
<dbReference type="AlphaFoldDB" id="Q7UKT4"/>
<dbReference type="PROSITE" id="PS51318">
    <property type="entry name" value="TAT"/>
    <property type="match status" value="1"/>
</dbReference>
<sequence>MNMEPTAPRKPSKRLSRRRFLQRTGISAAALNFTMNLPSLALAADATPRQRLIIVFSPNGVIPDHFWPKGDEEKLEFKRILKPLEPFADQTLTIKGLCNQIQGDGDGHMRGMGCLLTGIELFPGDIQGGSDTPAGWSMGISIDQFLKNQLQADPSTRTRFGSLEFGVMVPDRADTWTRMSYAGANQPVAPIDDPYKMFDKLYGQAKNRELLASVLDDLTDDFKKIESMVSMEDRHLLQQHVELVRKVEKDLKIELEASTKTVGHAVPELTPNVEVQNDNMPEITRMQMELLVSSMAADFARVATFQITNSVGQPRMRWLDIDEGHHGLSHEPDSNEDAYEKLIRINTWYCEQIAHLAKRLQDTPEPGGSGSMLDNTTIIWTNELGKGNSHTRNDIPFVCVGGGLGLRTGRAKDYGKVSHNRFLMTIAEQMGFPQKSFGNPDFCGDGSLTGLV</sequence>
<dbReference type="OrthoDB" id="9146593at2"/>
<keyword evidence="3" id="KW-1185">Reference proteome</keyword>
<dbReference type="InParanoid" id="Q7UKT4"/>
<dbReference type="eggNOG" id="COG2960">
    <property type="taxonomic scope" value="Bacteria"/>
</dbReference>
<evidence type="ECO:0008006" key="4">
    <source>
        <dbReference type="Google" id="ProtNLM"/>
    </source>
</evidence>
<gene>
    <name evidence="2" type="ordered locus">RB9955</name>
</gene>
<feature type="chain" id="PRO_5004294168" description="Secreted protein containing DUF1552" evidence="1">
    <location>
        <begin position="44"/>
        <end position="452"/>
    </location>
</feature>
<dbReference type="Proteomes" id="UP000001025">
    <property type="component" value="Chromosome"/>
</dbReference>
<evidence type="ECO:0000313" key="3">
    <source>
        <dbReference type="Proteomes" id="UP000001025"/>
    </source>
</evidence>
<reference evidence="2 3" key="1">
    <citation type="journal article" date="2003" name="Proc. Natl. Acad. Sci. U.S.A.">
        <title>Complete genome sequence of the marine planctomycete Pirellula sp. strain 1.</title>
        <authorList>
            <person name="Gloeckner F.O."/>
            <person name="Kube M."/>
            <person name="Bauer M."/>
            <person name="Teeling H."/>
            <person name="Lombardot T."/>
            <person name="Ludwig W."/>
            <person name="Gade D."/>
            <person name="Beck A."/>
            <person name="Borzym K."/>
            <person name="Heitmann K."/>
            <person name="Rabus R."/>
            <person name="Schlesner H."/>
            <person name="Amann R."/>
            <person name="Reinhardt R."/>
        </authorList>
    </citation>
    <scope>NUCLEOTIDE SEQUENCE [LARGE SCALE GENOMIC DNA]</scope>
    <source>
        <strain evidence="3">DSM 10527 / NCIMB 13988 / SH1</strain>
    </source>
</reference>
<keyword evidence="1" id="KW-0732">Signal</keyword>
<evidence type="ECO:0000256" key="1">
    <source>
        <dbReference type="SAM" id="SignalP"/>
    </source>
</evidence>
<dbReference type="EnsemblBacteria" id="CAD76548">
    <property type="protein sequence ID" value="CAD76548"/>
    <property type="gene ID" value="RB9955"/>
</dbReference>
<accession>Q7UKT4</accession>